<dbReference type="EMBL" id="VDGG01000014">
    <property type="protein sequence ID" value="TQR15525.1"/>
    <property type="molecule type" value="Genomic_DNA"/>
</dbReference>
<protein>
    <submittedName>
        <fullName evidence="1">ATPase</fullName>
    </submittedName>
</protein>
<keyword evidence="2" id="KW-1185">Reference proteome</keyword>
<dbReference type="Proteomes" id="UP000318937">
    <property type="component" value="Unassembled WGS sequence"/>
</dbReference>
<sequence>MPLTTGPIENVGNQPGNASNVRVKILNRTGGTLTGVARVYRLNGTREILSSANFTANCNASTFVTLNLVGGAFQYEVEIVPKQTGGLYSVYGRTASGLIIPAQRILNSELVQIL</sequence>
<name>A0A544TDK5_9BACI</name>
<organism evidence="1 2">
    <name type="scientific">Psychrobacillus soli</name>
    <dbReference type="NCBI Taxonomy" id="1543965"/>
    <lineage>
        <taxon>Bacteria</taxon>
        <taxon>Bacillati</taxon>
        <taxon>Bacillota</taxon>
        <taxon>Bacilli</taxon>
        <taxon>Bacillales</taxon>
        <taxon>Bacillaceae</taxon>
        <taxon>Psychrobacillus</taxon>
    </lineage>
</organism>
<evidence type="ECO:0000313" key="1">
    <source>
        <dbReference type="EMBL" id="TQR15525.1"/>
    </source>
</evidence>
<gene>
    <name evidence="1" type="ORF">FG383_07920</name>
</gene>
<dbReference type="OrthoDB" id="2735527at2"/>
<comment type="caution">
    <text evidence="1">The sequence shown here is derived from an EMBL/GenBank/DDBJ whole genome shotgun (WGS) entry which is preliminary data.</text>
</comment>
<dbReference type="RefSeq" id="WP_142606669.1">
    <property type="nucleotide sequence ID" value="NZ_VDGG01000014.1"/>
</dbReference>
<proteinExistence type="predicted"/>
<dbReference type="AlphaFoldDB" id="A0A544TDK5"/>
<accession>A0A544TDK5</accession>
<reference evidence="1 2" key="1">
    <citation type="submission" date="2019-05" db="EMBL/GenBank/DDBJ databases">
        <title>Psychrobacillus vulpis sp. nov., a new species isolated from feces of a red fox that inhabits in The Tablas de Daimiel Natural Park, Albacete, Spain.</title>
        <authorList>
            <person name="Rodriguez M."/>
            <person name="Reina J.C."/>
            <person name="Bejar V."/>
            <person name="Llamas I."/>
        </authorList>
    </citation>
    <scope>NUCLEOTIDE SEQUENCE [LARGE SCALE GENOMIC DNA]</scope>
    <source>
        <strain evidence="1 2">NHI-2</strain>
    </source>
</reference>
<evidence type="ECO:0000313" key="2">
    <source>
        <dbReference type="Proteomes" id="UP000318937"/>
    </source>
</evidence>